<evidence type="ECO:0000313" key="2">
    <source>
        <dbReference type="EMBL" id="MBB3208073.1"/>
    </source>
</evidence>
<dbReference type="AlphaFoldDB" id="A0A7W5H780"/>
<gene>
    <name evidence="2" type="ORF">FHS27_003900</name>
</gene>
<keyword evidence="3" id="KW-1185">Reference proteome</keyword>
<dbReference type="RefSeq" id="WP_184306308.1">
    <property type="nucleotide sequence ID" value="NZ_JACHXU010000013.1"/>
</dbReference>
<reference evidence="2 3" key="1">
    <citation type="submission" date="2020-08" db="EMBL/GenBank/DDBJ databases">
        <title>Genomic Encyclopedia of Type Strains, Phase III (KMG-III): the genomes of soil and plant-associated and newly described type strains.</title>
        <authorList>
            <person name="Whitman W."/>
        </authorList>
    </citation>
    <scope>NUCLEOTIDE SEQUENCE [LARGE SCALE GENOMIC DNA]</scope>
    <source>
        <strain evidence="2 3">CECT 8075</strain>
    </source>
</reference>
<dbReference type="Gene3D" id="2.60.120.560">
    <property type="entry name" value="Exo-inulinase, domain 1"/>
    <property type="match status" value="1"/>
</dbReference>
<evidence type="ECO:0000313" key="3">
    <source>
        <dbReference type="Proteomes" id="UP000536179"/>
    </source>
</evidence>
<organism evidence="2 3">
    <name type="scientific">Aporhodopirellula rubra</name>
    <dbReference type="NCBI Taxonomy" id="980271"/>
    <lineage>
        <taxon>Bacteria</taxon>
        <taxon>Pseudomonadati</taxon>
        <taxon>Planctomycetota</taxon>
        <taxon>Planctomycetia</taxon>
        <taxon>Pirellulales</taxon>
        <taxon>Pirellulaceae</taxon>
        <taxon>Aporhodopirellula</taxon>
    </lineage>
</organism>
<name>A0A7W5H780_9BACT</name>
<accession>A0A7W5H780</accession>
<proteinExistence type="predicted"/>
<sequence>MAMVCLLVDGHLCSGKSFARGSVNGMCRLLVVLMVGVWWVLMPATASSEEMSIRTFYDFDNATDDDRRFQEFLQQKLEGRFRDGRLVVSSSLGEKDGRLQVFTLATQPGTVQTVYADITATFDAVPDNRDQSLLAGPGLIMRSGEGNSMFVFTVTPEGKACVAAFANGKVGSQSVSPIEGYRPGQTVRLAARENGQGATFMVNGHKIATLSDSGIPGRGVGLIYFGAGDFTFDNFGLNSEGKLPDANPVSQPKKEIKEPNASFPDVNSLFDEAKREAESGGP</sequence>
<dbReference type="Proteomes" id="UP000536179">
    <property type="component" value="Unassembled WGS sequence"/>
</dbReference>
<dbReference type="EMBL" id="JACHXU010000013">
    <property type="protein sequence ID" value="MBB3208073.1"/>
    <property type="molecule type" value="Genomic_DNA"/>
</dbReference>
<evidence type="ECO:0000256" key="1">
    <source>
        <dbReference type="SAM" id="MobiDB-lite"/>
    </source>
</evidence>
<feature type="region of interest" description="Disordered" evidence="1">
    <location>
        <begin position="242"/>
        <end position="282"/>
    </location>
</feature>
<comment type="caution">
    <text evidence="2">The sequence shown here is derived from an EMBL/GenBank/DDBJ whole genome shotgun (WGS) entry which is preliminary data.</text>
</comment>
<feature type="compositionally biased region" description="Basic and acidic residues" evidence="1">
    <location>
        <begin position="271"/>
        <end position="282"/>
    </location>
</feature>
<protein>
    <submittedName>
        <fullName evidence="2">Uncharacterized protein</fullName>
    </submittedName>
</protein>